<evidence type="ECO:0000313" key="2">
    <source>
        <dbReference type="EMBL" id="TGY73606.1"/>
    </source>
</evidence>
<dbReference type="RefSeq" id="WP_135993410.1">
    <property type="nucleotide sequence ID" value="NZ_CAOJGF010000001.1"/>
</dbReference>
<name>A0A4S2FWA9_9BACT</name>
<dbReference type="Proteomes" id="UP000306630">
    <property type="component" value="Unassembled WGS sequence"/>
</dbReference>
<sequence>MKMIFRTILGITVALGAGSTAMAQEEAFKRAARLPEVEYIYMSKDILSKVGGSLPVSGMDEVALQLTSMEVLNTSSRESAVKVFDMLESSRNGMELLTHMSENDGTVDIYGVRNSDKLSELMVLVMNDSVLSAVMMKGNIDPEVIKSIAPQSKDN</sequence>
<gene>
    <name evidence="2" type="ORF">E5333_08940</name>
</gene>
<evidence type="ECO:0000313" key="3">
    <source>
        <dbReference type="Proteomes" id="UP000306630"/>
    </source>
</evidence>
<keyword evidence="1" id="KW-0732">Signal</keyword>
<comment type="caution">
    <text evidence="2">The sequence shown here is derived from an EMBL/GenBank/DDBJ whole genome shotgun (WGS) entry which is preliminary data.</text>
</comment>
<dbReference type="EMBL" id="SRYD01000032">
    <property type="protein sequence ID" value="TGY73606.1"/>
    <property type="molecule type" value="Genomic_DNA"/>
</dbReference>
<feature type="signal peptide" evidence="1">
    <location>
        <begin position="1"/>
        <end position="23"/>
    </location>
</feature>
<organism evidence="2 3">
    <name type="scientific">Muribaculum intestinale</name>
    <dbReference type="NCBI Taxonomy" id="1796646"/>
    <lineage>
        <taxon>Bacteria</taxon>
        <taxon>Pseudomonadati</taxon>
        <taxon>Bacteroidota</taxon>
        <taxon>Bacteroidia</taxon>
        <taxon>Bacteroidales</taxon>
        <taxon>Muribaculaceae</taxon>
        <taxon>Muribaculum</taxon>
    </lineage>
</organism>
<dbReference type="InterPro" id="IPR025348">
    <property type="entry name" value="DUF4252"/>
</dbReference>
<proteinExistence type="predicted"/>
<dbReference type="Pfam" id="PF14060">
    <property type="entry name" value="DUF4252"/>
    <property type="match status" value="1"/>
</dbReference>
<protein>
    <submittedName>
        <fullName evidence="2">DUF4252 domain-containing protein</fullName>
    </submittedName>
</protein>
<reference evidence="2 3" key="1">
    <citation type="submission" date="2019-04" db="EMBL/GenBank/DDBJ databases">
        <title>Microbes associate with the intestines of laboratory mice.</title>
        <authorList>
            <person name="Navarre W."/>
            <person name="Wong E."/>
            <person name="Huang K."/>
            <person name="Tropini C."/>
            <person name="Ng K."/>
            <person name="Yu B."/>
        </authorList>
    </citation>
    <scope>NUCLEOTIDE SEQUENCE [LARGE SCALE GENOMIC DNA]</scope>
    <source>
        <strain evidence="2 3">NM06_A21</strain>
    </source>
</reference>
<dbReference type="AlphaFoldDB" id="A0A4S2FWA9"/>
<feature type="chain" id="PRO_5020252413" evidence="1">
    <location>
        <begin position="24"/>
        <end position="155"/>
    </location>
</feature>
<accession>A0A4S2FWA9</accession>
<evidence type="ECO:0000256" key="1">
    <source>
        <dbReference type="SAM" id="SignalP"/>
    </source>
</evidence>